<evidence type="ECO:0000313" key="1">
    <source>
        <dbReference type="EMBL" id="KAA6402627.1"/>
    </source>
</evidence>
<name>A0A5J4X5V5_9EUKA</name>
<organism evidence="1 2">
    <name type="scientific">Streblomastix strix</name>
    <dbReference type="NCBI Taxonomy" id="222440"/>
    <lineage>
        <taxon>Eukaryota</taxon>
        <taxon>Metamonada</taxon>
        <taxon>Preaxostyla</taxon>
        <taxon>Oxymonadida</taxon>
        <taxon>Streblomastigidae</taxon>
        <taxon>Streblomastix</taxon>
    </lineage>
</organism>
<proteinExistence type="predicted"/>
<dbReference type="EMBL" id="SNRW01000208">
    <property type="protein sequence ID" value="KAA6402627.1"/>
    <property type="molecule type" value="Genomic_DNA"/>
</dbReference>
<reference evidence="1 2" key="1">
    <citation type="submission" date="2019-03" db="EMBL/GenBank/DDBJ databases">
        <title>Single cell metagenomics reveals metabolic interactions within the superorganism composed of flagellate Streblomastix strix and complex community of Bacteroidetes bacteria on its surface.</title>
        <authorList>
            <person name="Treitli S.C."/>
            <person name="Kolisko M."/>
            <person name="Husnik F."/>
            <person name="Keeling P."/>
            <person name="Hampl V."/>
        </authorList>
    </citation>
    <scope>NUCLEOTIDE SEQUENCE [LARGE SCALE GENOMIC DNA]</scope>
    <source>
        <strain evidence="1">ST1C</strain>
    </source>
</reference>
<protein>
    <submittedName>
        <fullName evidence="1">Uncharacterized protein</fullName>
    </submittedName>
</protein>
<evidence type="ECO:0000313" key="2">
    <source>
        <dbReference type="Proteomes" id="UP000324800"/>
    </source>
</evidence>
<comment type="caution">
    <text evidence="1">The sequence shown here is derived from an EMBL/GenBank/DDBJ whole genome shotgun (WGS) entry which is preliminary data.</text>
</comment>
<dbReference type="AlphaFoldDB" id="A0A5J4X5V5"/>
<dbReference type="Proteomes" id="UP000324800">
    <property type="component" value="Unassembled WGS sequence"/>
</dbReference>
<gene>
    <name evidence="1" type="ORF">EZS28_001842</name>
</gene>
<accession>A0A5J4X5V5</accession>
<sequence length="166" mass="19688">MKMVKMIVEFKKQKKIISTINVIMLMDRVMVLVQVIKQLWKYWEIKIMSNYTVGHLEELELQVLEEEDLIQSEFILVFYYQKCLKEENASYYEQIKISFYPTQFDDQDYIEESGVQKEIDEGGVQYLDIALYGEIIVLDSEQGVDAFVVCENNVNDYEFVDCNELL</sequence>